<keyword evidence="1" id="KW-0812">Transmembrane</keyword>
<evidence type="ECO:0000313" key="3">
    <source>
        <dbReference type="Proteomes" id="UP000622475"/>
    </source>
</evidence>
<proteinExistence type="predicted"/>
<feature type="transmembrane region" description="Helical" evidence="1">
    <location>
        <begin position="178"/>
        <end position="198"/>
    </location>
</feature>
<accession>A0A929PWT7</accession>
<dbReference type="EMBL" id="JADFFL010000002">
    <property type="protein sequence ID" value="MBE9661522.1"/>
    <property type="molecule type" value="Genomic_DNA"/>
</dbReference>
<reference evidence="2" key="1">
    <citation type="submission" date="2020-10" db="EMBL/GenBank/DDBJ databases">
        <title>Mucilaginibacter mali sp. nov., isolated from rhizosphere soil of apple orchard.</title>
        <authorList>
            <person name="Lee J.-S."/>
            <person name="Kim H.S."/>
            <person name="Kim J.-S."/>
        </authorList>
    </citation>
    <scope>NUCLEOTIDE SEQUENCE</scope>
    <source>
        <strain evidence="2">KCTC 22746</strain>
    </source>
</reference>
<organism evidence="2 3">
    <name type="scientific">Mucilaginibacter myungsuensis</name>
    <dbReference type="NCBI Taxonomy" id="649104"/>
    <lineage>
        <taxon>Bacteria</taxon>
        <taxon>Pseudomonadati</taxon>
        <taxon>Bacteroidota</taxon>
        <taxon>Sphingobacteriia</taxon>
        <taxon>Sphingobacteriales</taxon>
        <taxon>Sphingobacteriaceae</taxon>
        <taxon>Mucilaginibacter</taxon>
    </lineage>
</organism>
<dbReference type="AlphaFoldDB" id="A0A929PWT7"/>
<keyword evidence="1" id="KW-1133">Transmembrane helix</keyword>
<dbReference type="RefSeq" id="WP_194110707.1">
    <property type="nucleotide sequence ID" value="NZ_JADFFL010000002.1"/>
</dbReference>
<name>A0A929PWT7_9SPHI</name>
<sequence length="223" mass="25583">MKKYLKVIREFFWPLLDRVNDDKTENIKSIELRINSVNLSKALDLEFKISQSENERRNSIESKASSFISTISITTSLVVASNTFTIGNSEYQIAIQCFVTLSFILTLYTVRTVWFSVKALARKGYHVIDINDINISGGEDDYYRSMILRLSKYTQNNEPIINEKVDNLVLAQEYYKRAIVIICIYALSVLIFCLFGKIKPKVEKEFKPKYVITSSTTTPATSP</sequence>
<keyword evidence="3" id="KW-1185">Reference proteome</keyword>
<feature type="transmembrane region" description="Helical" evidence="1">
    <location>
        <begin position="93"/>
        <end position="114"/>
    </location>
</feature>
<feature type="transmembrane region" description="Helical" evidence="1">
    <location>
        <begin position="66"/>
        <end position="87"/>
    </location>
</feature>
<evidence type="ECO:0000256" key="1">
    <source>
        <dbReference type="SAM" id="Phobius"/>
    </source>
</evidence>
<gene>
    <name evidence="2" type="ORF">IRJ16_06465</name>
</gene>
<evidence type="ECO:0000313" key="2">
    <source>
        <dbReference type="EMBL" id="MBE9661522.1"/>
    </source>
</evidence>
<comment type="caution">
    <text evidence="2">The sequence shown here is derived from an EMBL/GenBank/DDBJ whole genome shotgun (WGS) entry which is preliminary data.</text>
</comment>
<keyword evidence="1" id="KW-0472">Membrane</keyword>
<dbReference type="Proteomes" id="UP000622475">
    <property type="component" value="Unassembled WGS sequence"/>
</dbReference>
<protein>
    <submittedName>
        <fullName evidence="2">Uncharacterized protein</fullName>
    </submittedName>
</protein>